<dbReference type="Proteomes" id="UP000053647">
    <property type="component" value="Unassembled WGS sequence"/>
</dbReference>
<dbReference type="InterPro" id="IPR009027">
    <property type="entry name" value="Ribosomal_bL9/RNase_H1_N"/>
</dbReference>
<organism evidence="2 3">
    <name type="scientific">Paxillus involutus ATCC 200175</name>
    <dbReference type="NCBI Taxonomy" id="664439"/>
    <lineage>
        <taxon>Eukaryota</taxon>
        <taxon>Fungi</taxon>
        <taxon>Dikarya</taxon>
        <taxon>Basidiomycota</taxon>
        <taxon>Agaricomycotina</taxon>
        <taxon>Agaricomycetes</taxon>
        <taxon>Agaricomycetidae</taxon>
        <taxon>Boletales</taxon>
        <taxon>Paxilineae</taxon>
        <taxon>Paxillaceae</taxon>
        <taxon>Paxillus</taxon>
    </lineage>
</organism>
<reference evidence="2 3" key="1">
    <citation type="submission" date="2014-06" db="EMBL/GenBank/DDBJ databases">
        <authorList>
            <consortium name="DOE Joint Genome Institute"/>
            <person name="Kuo A."/>
            <person name="Kohler A."/>
            <person name="Nagy L.G."/>
            <person name="Floudas D."/>
            <person name="Copeland A."/>
            <person name="Barry K.W."/>
            <person name="Cichocki N."/>
            <person name="Veneault-Fourrey C."/>
            <person name="LaButti K."/>
            <person name="Lindquist E.A."/>
            <person name="Lipzen A."/>
            <person name="Lundell T."/>
            <person name="Morin E."/>
            <person name="Murat C."/>
            <person name="Sun H."/>
            <person name="Tunlid A."/>
            <person name="Henrissat B."/>
            <person name="Grigoriev I.V."/>
            <person name="Hibbett D.S."/>
            <person name="Martin F."/>
            <person name="Nordberg H.P."/>
            <person name="Cantor M.N."/>
            <person name="Hua S.X."/>
        </authorList>
    </citation>
    <scope>NUCLEOTIDE SEQUENCE [LARGE SCALE GENOMIC DNA]</scope>
    <source>
        <strain evidence="2 3">ATCC 200175</strain>
    </source>
</reference>
<reference evidence="3" key="2">
    <citation type="submission" date="2015-01" db="EMBL/GenBank/DDBJ databases">
        <title>Evolutionary Origins and Diversification of the Mycorrhizal Mutualists.</title>
        <authorList>
            <consortium name="DOE Joint Genome Institute"/>
            <consortium name="Mycorrhizal Genomics Consortium"/>
            <person name="Kohler A."/>
            <person name="Kuo A."/>
            <person name="Nagy L.G."/>
            <person name="Floudas D."/>
            <person name="Copeland A."/>
            <person name="Barry K.W."/>
            <person name="Cichocki N."/>
            <person name="Veneault-Fourrey C."/>
            <person name="LaButti K."/>
            <person name="Lindquist E.A."/>
            <person name="Lipzen A."/>
            <person name="Lundell T."/>
            <person name="Morin E."/>
            <person name="Murat C."/>
            <person name="Riley R."/>
            <person name="Ohm R."/>
            <person name="Sun H."/>
            <person name="Tunlid A."/>
            <person name="Henrissat B."/>
            <person name="Grigoriev I.V."/>
            <person name="Hibbett D.S."/>
            <person name="Martin F."/>
        </authorList>
    </citation>
    <scope>NUCLEOTIDE SEQUENCE [LARGE SCALE GENOMIC DNA]</scope>
    <source>
        <strain evidence="3">ATCC 200175</strain>
    </source>
</reference>
<dbReference type="InterPro" id="IPR011320">
    <property type="entry name" value="RNase_H1_N"/>
</dbReference>
<dbReference type="EMBL" id="KN819515">
    <property type="protein sequence ID" value="KIJ09042.1"/>
    <property type="molecule type" value="Genomic_DNA"/>
</dbReference>
<dbReference type="Pfam" id="PF01693">
    <property type="entry name" value="Cauli_VI"/>
    <property type="match status" value="1"/>
</dbReference>
<dbReference type="Gene3D" id="3.40.970.10">
    <property type="entry name" value="Ribonuclease H1, N-terminal domain"/>
    <property type="match status" value="1"/>
</dbReference>
<name>A0A0C9TMN6_PAXIN</name>
<feature type="non-terminal residue" evidence="2">
    <location>
        <position position="1"/>
    </location>
</feature>
<dbReference type="InterPro" id="IPR037056">
    <property type="entry name" value="RNase_H1_N_sf"/>
</dbReference>
<dbReference type="AlphaFoldDB" id="A0A0C9TMN6"/>
<keyword evidence="3" id="KW-1185">Reference proteome</keyword>
<accession>A0A0C9TMN6</accession>
<gene>
    <name evidence="2" type="ORF">PAXINDRAFT_38235</name>
</gene>
<proteinExistence type="predicted"/>
<feature type="non-terminal residue" evidence="2">
    <location>
        <position position="78"/>
    </location>
</feature>
<feature type="domain" description="Ribonuclease H1 N-terminal" evidence="1">
    <location>
        <begin position="25"/>
        <end position="58"/>
    </location>
</feature>
<protein>
    <recommendedName>
        <fullName evidence="1">Ribonuclease H1 N-terminal domain-containing protein</fullName>
    </recommendedName>
</protein>
<evidence type="ECO:0000259" key="1">
    <source>
        <dbReference type="Pfam" id="PF01693"/>
    </source>
</evidence>
<evidence type="ECO:0000313" key="2">
    <source>
        <dbReference type="EMBL" id="KIJ09042.1"/>
    </source>
</evidence>
<sequence>IPTGHYSITYNAVSFVLPFQEEPGPFYLITRGRLVGVVASWQKASPLVIGVSGASFSKVSSVHRGWQQVEDAIDDKLA</sequence>
<dbReference type="OrthoDB" id="3270804at2759"/>
<dbReference type="HOGENOM" id="CLU_180224_0_0_1"/>
<evidence type="ECO:0000313" key="3">
    <source>
        <dbReference type="Proteomes" id="UP000053647"/>
    </source>
</evidence>
<dbReference type="SUPFAM" id="SSF55658">
    <property type="entry name" value="L9 N-domain-like"/>
    <property type="match status" value="1"/>
</dbReference>